<gene>
    <name evidence="6" type="ORF">U1T56_16945</name>
</gene>
<evidence type="ECO:0000313" key="7">
    <source>
        <dbReference type="Proteomes" id="UP001375743"/>
    </source>
</evidence>
<evidence type="ECO:0000256" key="4">
    <source>
        <dbReference type="ARBA" id="ARBA00023014"/>
    </source>
</evidence>
<comment type="caution">
    <text evidence="6">The sequence shown here is derived from an EMBL/GenBank/DDBJ whole genome shotgun (WGS) entry which is preliminary data.</text>
</comment>
<dbReference type="PROSITE" id="PS51296">
    <property type="entry name" value="RIESKE"/>
    <property type="match status" value="1"/>
</dbReference>
<dbReference type="SUPFAM" id="SSF50022">
    <property type="entry name" value="ISP domain"/>
    <property type="match status" value="1"/>
</dbReference>
<protein>
    <submittedName>
        <fullName evidence="6">MocE family 2Fe-2S type ferredoxin</fullName>
    </submittedName>
</protein>
<dbReference type="InterPro" id="IPR017941">
    <property type="entry name" value="Rieske_2Fe-2S"/>
</dbReference>
<evidence type="ECO:0000256" key="1">
    <source>
        <dbReference type="ARBA" id="ARBA00022714"/>
    </source>
</evidence>
<dbReference type="NCBIfam" id="TIGR02377">
    <property type="entry name" value="MocE_fam_FeS"/>
    <property type="match status" value="1"/>
</dbReference>
<keyword evidence="3" id="KW-0408">Iron</keyword>
<dbReference type="CDD" id="cd03528">
    <property type="entry name" value="Rieske_RO_ferredoxin"/>
    <property type="match status" value="1"/>
</dbReference>
<evidence type="ECO:0000256" key="3">
    <source>
        <dbReference type="ARBA" id="ARBA00023004"/>
    </source>
</evidence>
<sequence>MSGWVTACRLEDIEQEGVLRFDHGSRTFAVYRGPDDSVWCTDVLCTHEAVHLADGLVMDFEIECPKHAGAFDYRTGEAVRLPPCVNLRTCPAEVVDGEVRIAIG</sequence>
<name>A0ABU8XV90_9PROT</name>
<accession>A0ABU8XV90</accession>
<dbReference type="Proteomes" id="UP001375743">
    <property type="component" value="Unassembled WGS sequence"/>
</dbReference>
<keyword evidence="4" id="KW-0411">Iron-sulfur</keyword>
<dbReference type="InterPro" id="IPR036922">
    <property type="entry name" value="Rieske_2Fe-2S_sf"/>
</dbReference>
<keyword evidence="7" id="KW-1185">Reference proteome</keyword>
<dbReference type="Gene3D" id="2.102.10.10">
    <property type="entry name" value="Rieske [2Fe-2S] iron-sulphur domain"/>
    <property type="match status" value="1"/>
</dbReference>
<reference evidence="6 7" key="1">
    <citation type="submission" date="2024-01" db="EMBL/GenBank/DDBJ databases">
        <title>Multi-omics insights into the function and evolution of sodium benzoate biodegradation pathways in Benzoatithermus flavus gen. nov., sp. nov. from hot spring.</title>
        <authorList>
            <person name="Hu C.-J."/>
            <person name="Li W.-J."/>
        </authorList>
    </citation>
    <scope>NUCLEOTIDE SEQUENCE [LARGE SCALE GENOMIC DNA]</scope>
    <source>
        <strain evidence="6 7">SYSU G07066</strain>
    </source>
</reference>
<keyword evidence="2" id="KW-0479">Metal-binding</keyword>
<keyword evidence="1" id="KW-0001">2Fe-2S</keyword>
<dbReference type="RefSeq" id="WP_418160692.1">
    <property type="nucleotide sequence ID" value="NZ_JBBLZC010000019.1"/>
</dbReference>
<feature type="domain" description="Rieske" evidence="5">
    <location>
        <begin position="5"/>
        <end position="101"/>
    </location>
</feature>
<evidence type="ECO:0000256" key="2">
    <source>
        <dbReference type="ARBA" id="ARBA00022723"/>
    </source>
</evidence>
<dbReference type="EMBL" id="JBBLZC010000019">
    <property type="protein sequence ID" value="MEK0084841.1"/>
    <property type="molecule type" value="Genomic_DNA"/>
</dbReference>
<dbReference type="Pfam" id="PF00355">
    <property type="entry name" value="Rieske"/>
    <property type="match status" value="1"/>
</dbReference>
<dbReference type="InterPro" id="IPR012747">
    <property type="entry name" value="MocE_2FeS"/>
</dbReference>
<proteinExistence type="predicted"/>
<organism evidence="6 7">
    <name type="scientific">Benzoatithermus flavus</name>
    <dbReference type="NCBI Taxonomy" id="3108223"/>
    <lineage>
        <taxon>Bacteria</taxon>
        <taxon>Pseudomonadati</taxon>
        <taxon>Pseudomonadota</taxon>
        <taxon>Alphaproteobacteria</taxon>
        <taxon>Geminicoccales</taxon>
        <taxon>Geminicoccaceae</taxon>
        <taxon>Benzoatithermus</taxon>
    </lineage>
</organism>
<evidence type="ECO:0000313" key="6">
    <source>
        <dbReference type="EMBL" id="MEK0084841.1"/>
    </source>
</evidence>
<evidence type="ECO:0000259" key="5">
    <source>
        <dbReference type="PROSITE" id="PS51296"/>
    </source>
</evidence>